<dbReference type="PANTHER" id="PTHR43806">
    <property type="entry name" value="PEPTIDASE S8"/>
    <property type="match status" value="1"/>
</dbReference>
<keyword evidence="6 8" id="KW-0720">Serine protease</keyword>
<sequence length="644" mass="70730">MNTHMIRIVFILAFIFFITPYKGFADTQPYLITVEHPEDLEILEEYEYESLEAFTLFPGAVIHTSEEIYHLLQDHEDILSIEPDQSFTVETNSYQNWGLEHLSIPSSWASGYTGRGVKVAVIDSGINTSHPALKVAGGVSMVGYTTSYNDDEGHGTHSAGIIAAHSRNANVYGVAHGVELYAVKSLDRSGNGRLVDTIRGIEWAVDKGVDIINLSLGTTTPSTALKAAVDKAFENDVLVVAAAGNKKENFSVTKPVEYPAKYGSVIAVSAVDSRNRLAAFSASGPEIEFAAPGVSIYSTHLGSNYRNMNGTSMAAPFVTGVLALYKEANPDLSAREIRSLAQRSAKSLSSGRSEQFGYGLIHPPTKPKESQIKPPERLTGVVTERRADGRATVSLSWNKPEVNQALTYNIYRGSTMISSVSKESFTEALRPGTYSYQVTAVNESGIESVKSSPFSITVKEPTVEDSRVFKDVSPGFWAYPHINYLLEEGIISGYRDGTFQPNAPVRRGQAVAMLARALEWEHKPSATRFNDVDETYFASGAIEKAVEARIISGYPDGSFRPNAPITRAQMAAILGHAFQLGRSSENHYVDITERTTGYSHINRMTELKIVTGYDGRRYKPDESLSRAQFSVILSRILNEEFREL</sequence>
<evidence type="ECO:0000256" key="6">
    <source>
        <dbReference type="ARBA" id="ARBA00022825"/>
    </source>
</evidence>
<dbReference type="Gene3D" id="2.60.40.10">
    <property type="entry name" value="Immunoglobulins"/>
    <property type="match status" value="1"/>
</dbReference>
<protein>
    <submittedName>
        <fullName evidence="12">S8 family serine peptidase</fullName>
    </submittedName>
</protein>
<keyword evidence="3" id="KW-0479">Metal-binding</keyword>
<dbReference type="Pfam" id="PF00082">
    <property type="entry name" value="Peptidase_S8"/>
    <property type="match status" value="1"/>
</dbReference>
<keyword evidence="5 8" id="KW-0378">Hydrolase</keyword>
<feature type="domain" description="SLH" evidence="11">
    <location>
        <begin position="465"/>
        <end position="528"/>
    </location>
</feature>
<dbReference type="GO" id="GO:0004252">
    <property type="term" value="F:serine-type endopeptidase activity"/>
    <property type="evidence" value="ECO:0007669"/>
    <property type="project" value="UniProtKB-UniRule"/>
</dbReference>
<evidence type="ECO:0000256" key="5">
    <source>
        <dbReference type="ARBA" id="ARBA00022801"/>
    </source>
</evidence>
<dbReference type="RefSeq" id="WP_323467165.1">
    <property type="nucleotide sequence ID" value="NZ_CP144224.1"/>
</dbReference>
<dbReference type="EMBL" id="JAWJAY010000003">
    <property type="protein sequence ID" value="MDV2886382.1"/>
    <property type="molecule type" value="Genomic_DNA"/>
</dbReference>
<keyword evidence="2 8" id="KW-0645">Protease</keyword>
<feature type="active site" description="Charge relay system" evidence="7 8">
    <location>
        <position position="123"/>
    </location>
</feature>
<feature type="compositionally biased region" description="Basic and acidic residues" evidence="10">
    <location>
        <begin position="366"/>
        <end position="376"/>
    </location>
</feature>
<dbReference type="Gene3D" id="3.40.50.200">
    <property type="entry name" value="Peptidase S8/S53 domain"/>
    <property type="match status" value="1"/>
</dbReference>
<feature type="domain" description="SLH" evidence="11">
    <location>
        <begin position="529"/>
        <end position="588"/>
    </location>
</feature>
<dbReference type="PRINTS" id="PR00723">
    <property type="entry name" value="SUBTILISIN"/>
</dbReference>
<evidence type="ECO:0000256" key="3">
    <source>
        <dbReference type="ARBA" id="ARBA00022723"/>
    </source>
</evidence>
<dbReference type="PROSITE" id="PS00136">
    <property type="entry name" value="SUBTILASE_ASP"/>
    <property type="match status" value="1"/>
</dbReference>
<name>A0AAJ2U438_ALKPS</name>
<evidence type="ECO:0000259" key="11">
    <source>
        <dbReference type="PROSITE" id="PS51272"/>
    </source>
</evidence>
<feature type="domain" description="SLH" evidence="11">
    <location>
        <begin position="589"/>
        <end position="644"/>
    </location>
</feature>
<dbReference type="PROSITE" id="PS51272">
    <property type="entry name" value="SLH"/>
    <property type="match status" value="3"/>
</dbReference>
<dbReference type="InterPro" id="IPR034202">
    <property type="entry name" value="Subtilisin_Carlsberg-like"/>
</dbReference>
<dbReference type="PROSITE" id="PS51892">
    <property type="entry name" value="SUBTILASE"/>
    <property type="match status" value="1"/>
</dbReference>
<feature type="active site" description="Charge relay system" evidence="7 8">
    <location>
        <position position="312"/>
    </location>
</feature>
<dbReference type="CDD" id="cd07477">
    <property type="entry name" value="Peptidases_S8_Subtilisin_subset"/>
    <property type="match status" value="1"/>
</dbReference>
<dbReference type="Proteomes" id="UP001285636">
    <property type="component" value="Unassembled WGS sequence"/>
</dbReference>
<evidence type="ECO:0000256" key="8">
    <source>
        <dbReference type="PROSITE-ProRule" id="PRU01240"/>
    </source>
</evidence>
<keyword evidence="4" id="KW-0732">Signal</keyword>
<dbReference type="GO" id="GO:0006508">
    <property type="term" value="P:proteolysis"/>
    <property type="evidence" value="ECO:0007669"/>
    <property type="project" value="UniProtKB-KW"/>
</dbReference>
<accession>A0AAJ2U438</accession>
<comment type="similarity">
    <text evidence="1 8 9">Belongs to the peptidase S8 family.</text>
</comment>
<proteinExistence type="inferred from homology"/>
<dbReference type="InterPro" id="IPR003961">
    <property type="entry name" value="FN3_dom"/>
</dbReference>
<feature type="region of interest" description="Disordered" evidence="10">
    <location>
        <begin position="354"/>
        <end position="377"/>
    </location>
</feature>
<dbReference type="AlphaFoldDB" id="A0AAJ2U438"/>
<dbReference type="PROSITE" id="PS00138">
    <property type="entry name" value="SUBTILASE_SER"/>
    <property type="match status" value="1"/>
</dbReference>
<dbReference type="InterPro" id="IPR023827">
    <property type="entry name" value="Peptidase_S8_Asp-AS"/>
</dbReference>
<evidence type="ECO:0000256" key="2">
    <source>
        <dbReference type="ARBA" id="ARBA00022670"/>
    </source>
</evidence>
<dbReference type="InterPro" id="IPR013783">
    <property type="entry name" value="Ig-like_fold"/>
</dbReference>
<feature type="active site" description="Charge relay system" evidence="7 8">
    <location>
        <position position="154"/>
    </location>
</feature>
<dbReference type="InterPro" id="IPR036852">
    <property type="entry name" value="Peptidase_S8/S53_dom_sf"/>
</dbReference>
<dbReference type="SUPFAM" id="SSF52743">
    <property type="entry name" value="Subtilisin-like"/>
    <property type="match status" value="1"/>
</dbReference>
<dbReference type="CDD" id="cd00063">
    <property type="entry name" value="FN3"/>
    <property type="match status" value="1"/>
</dbReference>
<dbReference type="InterPro" id="IPR015500">
    <property type="entry name" value="Peptidase_S8_subtilisin-rel"/>
</dbReference>
<evidence type="ECO:0000256" key="1">
    <source>
        <dbReference type="ARBA" id="ARBA00011073"/>
    </source>
</evidence>
<evidence type="ECO:0000256" key="9">
    <source>
        <dbReference type="RuleBase" id="RU003355"/>
    </source>
</evidence>
<dbReference type="PANTHER" id="PTHR43806:SF11">
    <property type="entry name" value="CEREVISIN-RELATED"/>
    <property type="match status" value="1"/>
</dbReference>
<dbReference type="InterPro" id="IPR050131">
    <property type="entry name" value="Peptidase_S8_subtilisin-like"/>
</dbReference>
<reference evidence="12" key="1">
    <citation type="submission" date="2023-10" db="EMBL/GenBank/DDBJ databases">
        <title>Screening of Alkalihalophilus pseudofirmusBZ-TG-HK211 and Its Alleviation of Salt Stress on Rapeseed Growth.</title>
        <authorList>
            <person name="Zhao B."/>
            <person name="Guo T."/>
        </authorList>
    </citation>
    <scope>NUCLEOTIDE SEQUENCE</scope>
    <source>
        <strain evidence="12">BZ-TG-HK211</strain>
    </source>
</reference>
<evidence type="ECO:0000256" key="7">
    <source>
        <dbReference type="PIRSR" id="PIRSR615500-1"/>
    </source>
</evidence>
<dbReference type="GO" id="GO:0046872">
    <property type="term" value="F:metal ion binding"/>
    <property type="evidence" value="ECO:0007669"/>
    <property type="project" value="UniProtKB-KW"/>
</dbReference>
<dbReference type="Pfam" id="PF00395">
    <property type="entry name" value="SLH"/>
    <property type="match status" value="3"/>
</dbReference>
<gene>
    <name evidence="12" type="ORF">RYX45_14425</name>
</gene>
<evidence type="ECO:0000313" key="12">
    <source>
        <dbReference type="EMBL" id="MDV2886382.1"/>
    </source>
</evidence>
<dbReference type="InterPro" id="IPR023828">
    <property type="entry name" value="Peptidase_S8_Ser-AS"/>
</dbReference>
<dbReference type="InterPro" id="IPR001119">
    <property type="entry name" value="SLH_dom"/>
</dbReference>
<evidence type="ECO:0000256" key="4">
    <source>
        <dbReference type="ARBA" id="ARBA00022729"/>
    </source>
</evidence>
<evidence type="ECO:0000256" key="10">
    <source>
        <dbReference type="SAM" id="MobiDB-lite"/>
    </source>
</evidence>
<dbReference type="InterPro" id="IPR000209">
    <property type="entry name" value="Peptidase_S8/S53_dom"/>
</dbReference>
<organism evidence="12 13">
    <name type="scientific">Alkalihalophilus pseudofirmus</name>
    <name type="common">Bacillus pseudofirmus</name>
    <dbReference type="NCBI Taxonomy" id="79885"/>
    <lineage>
        <taxon>Bacteria</taxon>
        <taxon>Bacillati</taxon>
        <taxon>Bacillota</taxon>
        <taxon>Bacilli</taxon>
        <taxon>Bacillales</taxon>
        <taxon>Bacillaceae</taxon>
        <taxon>Alkalihalophilus</taxon>
    </lineage>
</organism>
<comment type="caution">
    <text evidence="12">The sequence shown here is derived from an EMBL/GenBank/DDBJ whole genome shotgun (WGS) entry which is preliminary data.</text>
</comment>
<evidence type="ECO:0000313" key="13">
    <source>
        <dbReference type="Proteomes" id="UP001285636"/>
    </source>
</evidence>